<dbReference type="InterPro" id="IPR003785">
    <property type="entry name" value="Creatininase/forma_Hydrolase"/>
</dbReference>
<gene>
    <name evidence="1" type="ORF">LCGC14_1902680</name>
</gene>
<name>A0A0F9I9Z7_9ZZZZ</name>
<dbReference type="EMBL" id="LAZR01019957">
    <property type="protein sequence ID" value="KKL90635.1"/>
    <property type="molecule type" value="Genomic_DNA"/>
</dbReference>
<dbReference type="InterPro" id="IPR024087">
    <property type="entry name" value="Creatininase-like_sf"/>
</dbReference>
<organism evidence="1">
    <name type="scientific">marine sediment metagenome</name>
    <dbReference type="NCBI Taxonomy" id="412755"/>
    <lineage>
        <taxon>unclassified sequences</taxon>
        <taxon>metagenomes</taxon>
        <taxon>ecological metagenomes</taxon>
    </lineage>
</organism>
<comment type="caution">
    <text evidence="1">The sequence shown here is derived from an EMBL/GenBank/DDBJ whole genome shotgun (WGS) entry which is preliminary data.</text>
</comment>
<dbReference type="SUPFAM" id="SSF102215">
    <property type="entry name" value="Creatininase"/>
    <property type="match status" value="1"/>
</dbReference>
<dbReference type="Pfam" id="PF02633">
    <property type="entry name" value="Creatininase"/>
    <property type="match status" value="1"/>
</dbReference>
<reference evidence="1" key="1">
    <citation type="journal article" date="2015" name="Nature">
        <title>Complex archaea that bridge the gap between prokaryotes and eukaryotes.</title>
        <authorList>
            <person name="Spang A."/>
            <person name="Saw J.H."/>
            <person name="Jorgensen S.L."/>
            <person name="Zaremba-Niedzwiedzka K."/>
            <person name="Martijn J."/>
            <person name="Lind A.E."/>
            <person name="van Eijk R."/>
            <person name="Schleper C."/>
            <person name="Guy L."/>
            <person name="Ettema T.J."/>
        </authorList>
    </citation>
    <scope>NUCLEOTIDE SEQUENCE</scope>
</reference>
<evidence type="ECO:0000313" key="1">
    <source>
        <dbReference type="EMBL" id="KKL90635.1"/>
    </source>
</evidence>
<accession>A0A0F9I9Z7</accession>
<dbReference type="AlphaFoldDB" id="A0A0F9I9Z7"/>
<sequence length="68" mass="7912">MKWEELTTSDFARAVKQVQGVCLLPIGVIEPHPRLPLGTEFIEPREIAIRAAQREPALVFPWYYFDDR</sequence>
<proteinExistence type="predicted"/>
<dbReference type="Gene3D" id="3.40.50.10310">
    <property type="entry name" value="Creatininase"/>
    <property type="match status" value="1"/>
</dbReference>
<evidence type="ECO:0008006" key="2">
    <source>
        <dbReference type="Google" id="ProtNLM"/>
    </source>
</evidence>
<protein>
    <recommendedName>
        <fullName evidence="2">Creatininase family protein</fullName>
    </recommendedName>
</protein>